<name>A0A947D8R7_9HYPH</name>
<comment type="cofactor">
    <cofactor evidence="1">
        <name>thiamine diphosphate</name>
        <dbReference type="ChEBI" id="CHEBI:58937"/>
    </cofactor>
</comment>
<dbReference type="InterPro" id="IPR033248">
    <property type="entry name" value="Transketolase_C"/>
</dbReference>
<reference evidence="6 7" key="1">
    <citation type="submission" date="2021-06" db="EMBL/GenBank/DDBJ databases">
        <authorList>
            <person name="Grouzdev D.S."/>
            <person name="Koziaeva V."/>
        </authorList>
    </citation>
    <scope>NUCLEOTIDE SEQUENCE [LARGE SCALE GENOMIC DNA]</scope>
    <source>
        <strain evidence="6 7">22</strain>
    </source>
</reference>
<feature type="region of interest" description="Disordered" evidence="4">
    <location>
        <begin position="1"/>
        <end position="26"/>
    </location>
</feature>
<accession>A0A947D8R7</accession>
<dbReference type="EMBL" id="JAHHZF010000024">
    <property type="protein sequence ID" value="MBT9293218.1"/>
    <property type="molecule type" value="Genomic_DNA"/>
</dbReference>
<dbReference type="FunFam" id="3.40.50.970:FF:000129">
    <property type="entry name" value="Transketolase"/>
    <property type="match status" value="1"/>
</dbReference>
<dbReference type="Pfam" id="PF02779">
    <property type="entry name" value="Transket_pyr"/>
    <property type="match status" value="1"/>
</dbReference>
<dbReference type="CDD" id="cd07033">
    <property type="entry name" value="TPP_PYR_DXS_TK_like"/>
    <property type="match status" value="1"/>
</dbReference>
<proteinExistence type="inferred from homology"/>
<dbReference type="InterPro" id="IPR029061">
    <property type="entry name" value="THDP-binding"/>
</dbReference>
<keyword evidence="3" id="KW-0786">Thiamine pyrophosphate</keyword>
<feature type="compositionally biased region" description="Low complexity" evidence="4">
    <location>
        <begin position="16"/>
        <end position="25"/>
    </location>
</feature>
<evidence type="ECO:0000313" key="7">
    <source>
        <dbReference type="Proteomes" id="UP000766595"/>
    </source>
</evidence>
<dbReference type="SUPFAM" id="SSF52922">
    <property type="entry name" value="TK C-terminal domain-like"/>
    <property type="match status" value="1"/>
</dbReference>
<gene>
    <name evidence="6" type="ORF">KL771_27445</name>
</gene>
<dbReference type="Gene3D" id="3.40.50.920">
    <property type="match status" value="1"/>
</dbReference>
<evidence type="ECO:0000256" key="1">
    <source>
        <dbReference type="ARBA" id="ARBA00001964"/>
    </source>
</evidence>
<dbReference type="Gene3D" id="3.40.50.970">
    <property type="match status" value="1"/>
</dbReference>
<dbReference type="Pfam" id="PF02780">
    <property type="entry name" value="Transketolase_C"/>
    <property type="match status" value="1"/>
</dbReference>
<evidence type="ECO:0000256" key="2">
    <source>
        <dbReference type="ARBA" id="ARBA00007131"/>
    </source>
</evidence>
<organism evidence="6 7">
    <name type="scientific">Prosthecodimorpha staleyi</name>
    <dbReference type="NCBI Taxonomy" id="2840188"/>
    <lineage>
        <taxon>Bacteria</taxon>
        <taxon>Pseudomonadati</taxon>
        <taxon>Pseudomonadota</taxon>
        <taxon>Alphaproteobacteria</taxon>
        <taxon>Hyphomicrobiales</taxon>
        <taxon>Ancalomicrobiaceae</taxon>
        <taxon>Prosthecodimorpha</taxon>
    </lineage>
</organism>
<evidence type="ECO:0000256" key="3">
    <source>
        <dbReference type="ARBA" id="ARBA00023052"/>
    </source>
</evidence>
<evidence type="ECO:0000259" key="5">
    <source>
        <dbReference type="SMART" id="SM00861"/>
    </source>
</evidence>
<comment type="caution">
    <text evidence="6">The sequence shown here is derived from an EMBL/GenBank/DDBJ whole genome shotgun (WGS) entry which is preliminary data.</text>
</comment>
<dbReference type="AlphaFoldDB" id="A0A947D8R7"/>
<keyword evidence="7" id="KW-1185">Reference proteome</keyword>
<dbReference type="SUPFAM" id="SSF52518">
    <property type="entry name" value="Thiamin diphosphate-binding fold (THDP-binding)"/>
    <property type="match status" value="1"/>
</dbReference>
<evidence type="ECO:0000313" key="6">
    <source>
        <dbReference type="EMBL" id="MBT9293218.1"/>
    </source>
</evidence>
<dbReference type="PANTHER" id="PTHR43825">
    <property type="entry name" value="PYRUVATE DEHYDROGENASE E1 COMPONENT"/>
    <property type="match status" value="1"/>
</dbReference>
<dbReference type="SMART" id="SM00861">
    <property type="entry name" value="Transket_pyr"/>
    <property type="match status" value="1"/>
</dbReference>
<feature type="domain" description="Transketolase-like pyrimidine-binding" evidence="5">
    <location>
        <begin position="44"/>
        <end position="208"/>
    </location>
</feature>
<dbReference type="InterPro" id="IPR051157">
    <property type="entry name" value="PDH/Transketolase"/>
</dbReference>
<dbReference type="PANTHER" id="PTHR43825:SF1">
    <property type="entry name" value="TRANSKETOLASE-LIKE PYRIMIDINE-BINDING DOMAIN-CONTAINING PROTEIN"/>
    <property type="match status" value="1"/>
</dbReference>
<dbReference type="InterPro" id="IPR005475">
    <property type="entry name" value="Transketolase-like_Pyr-bd"/>
</dbReference>
<comment type="similarity">
    <text evidence="2">Belongs to the transketolase family.</text>
</comment>
<dbReference type="InterPro" id="IPR009014">
    <property type="entry name" value="Transketo_C/PFOR_II"/>
</dbReference>
<sequence length="352" mass="37604">MAPGARRARCREARMTASPTPAASAKPRLTTSAMIASIAGEGQRTKPAPFGHALVEAARTRPGIVGMTADLGKYTDLHIFSKEFPDRSYQMGMAEQVLFGAASGLAAEGFTPFATTYAVFATRRAYDFIHQTIAEENRDVKIVVALPGLTSGYGPSHQAAEDLALMRAMPNMVVIDPCDAHEIEQIVPAIADHKGPVYMRLLRGQVPLVLDEYGYSFELGKAKLLRDGADALFITSGLMTMRAHEVAEKLKADRIEAAILHVPTIKPLDEAAIAAAAAKSGRPVFVMENHTVIGGLGEAVAATLLRHRIQPAAWHHIGLPDAFLDAGALPTLHDRYGISVDAVTARVKAALG</sequence>
<evidence type="ECO:0000256" key="4">
    <source>
        <dbReference type="SAM" id="MobiDB-lite"/>
    </source>
</evidence>
<protein>
    <submittedName>
        <fullName evidence="6">Transketolase family protein</fullName>
    </submittedName>
</protein>
<dbReference type="Proteomes" id="UP000766595">
    <property type="component" value="Unassembled WGS sequence"/>
</dbReference>